<accession>A0ABR1FQ53</accession>
<dbReference type="InterPro" id="IPR011992">
    <property type="entry name" value="EF-hand-dom_pair"/>
</dbReference>
<reference evidence="3 4" key="1">
    <citation type="submission" date="2024-03" db="EMBL/GenBank/DDBJ databases">
        <title>Aureococcus anophagefferens CCMP1851 and Kratosvirus quantuckense: Draft genome of a second virus-susceptible host strain in the model system.</title>
        <authorList>
            <person name="Chase E."/>
            <person name="Truchon A.R."/>
            <person name="Schepens W."/>
            <person name="Wilhelm S.W."/>
        </authorList>
    </citation>
    <scope>NUCLEOTIDE SEQUENCE [LARGE SCALE GENOMIC DNA]</scope>
    <source>
        <strain evidence="3 4">CCMP1851</strain>
    </source>
</reference>
<evidence type="ECO:0000256" key="2">
    <source>
        <dbReference type="SAM" id="MobiDB-lite"/>
    </source>
</evidence>
<dbReference type="Proteomes" id="UP001363151">
    <property type="component" value="Unassembled WGS sequence"/>
</dbReference>
<evidence type="ECO:0000313" key="3">
    <source>
        <dbReference type="EMBL" id="KAK7235296.1"/>
    </source>
</evidence>
<comment type="similarity">
    <text evidence="1">Belongs to the TPPP family.</text>
</comment>
<comment type="caution">
    <text evidence="3">The sequence shown here is derived from an EMBL/GenBank/DDBJ whole genome shotgun (WGS) entry which is preliminary data.</text>
</comment>
<protein>
    <submittedName>
        <fullName evidence="3">Uncharacterized protein</fullName>
    </submittedName>
</protein>
<dbReference type="SUPFAM" id="SSF47473">
    <property type="entry name" value="EF-hand"/>
    <property type="match status" value="1"/>
</dbReference>
<proteinExistence type="inferred from homology"/>
<feature type="region of interest" description="Disordered" evidence="2">
    <location>
        <begin position="154"/>
        <end position="209"/>
    </location>
</feature>
<gene>
    <name evidence="3" type="ORF">SO694_00068183</name>
</gene>
<dbReference type="EMBL" id="JBBJCI010000293">
    <property type="protein sequence ID" value="KAK7235296.1"/>
    <property type="molecule type" value="Genomic_DNA"/>
</dbReference>
<name>A0ABR1FQ53_AURAN</name>
<feature type="compositionally biased region" description="Basic and acidic residues" evidence="2">
    <location>
        <begin position="170"/>
        <end position="180"/>
    </location>
</feature>
<evidence type="ECO:0000256" key="1">
    <source>
        <dbReference type="ARBA" id="ARBA00010994"/>
    </source>
</evidence>
<sequence>MSPCCNSAGGFARRGLRERFDEYSAFGGTNAGQGLTNKNFAKLAKDCALLDKRLTLTTLDLIFAKCIDRGAKKLQWPQFLEALKQCASTKRVAVEKVHEVVAGSEGPRLTATTAAAQTRLHDDRTTYTGVHVAGGPTIIDNKLTLDSLADRSEADVRGVKKNSATASGGRAEEPRLRDLRPPTTRASASATASGGRRARVGRGGARRQVQVAPTQPPNYFDLLTRYFMKHNPSKASNVGVLLTQYAGHEQELFDKMEAKYGDPVVPRAGRNAGHGAAAPPKGNIYDKLCDTSLYTGAHKQRFDETGQGRGLAGRDFTAKGGIAGRSTTHHGFQGDTNTKTDTVFHDASQFLMR</sequence>
<dbReference type="InterPro" id="IPR008907">
    <property type="entry name" value="TPP/p25"/>
</dbReference>
<organism evidence="3 4">
    <name type="scientific">Aureococcus anophagefferens</name>
    <name type="common">Harmful bloom alga</name>
    <dbReference type="NCBI Taxonomy" id="44056"/>
    <lineage>
        <taxon>Eukaryota</taxon>
        <taxon>Sar</taxon>
        <taxon>Stramenopiles</taxon>
        <taxon>Ochrophyta</taxon>
        <taxon>Pelagophyceae</taxon>
        <taxon>Pelagomonadales</taxon>
        <taxon>Pelagomonadaceae</taxon>
        <taxon>Aureococcus</taxon>
    </lineage>
</organism>
<dbReference type="Gene3D" id="1.10.238.10">
    <property type="entry name" value="EF-hand"/>
    <property type="match status" value="1"/>
</dbReference>
<dbReference type="Pfam" id="PF05517">
    <property type="entry name" value="p25-alpha"/>
    <property type="match status" value="2"/>
</dbReference>
<feature type="compositionally biased region" description="Low complexity" evidence="2">
    <location>
        <begin position="181"/>
        <end position="195"/>
    </location>
</feature>
<dbReference type="PANTHER" id="PTHR12932:SF9">
    <property type="entry name" value="TUBULIN POLYMERIZATION-PROMOTING PROTEIN HOMOLOG"/>
    <property type="match status" value="1"/>
</dbReference>
<keyword evidence="4" id="KW-1185">Reference proteome</keyword>
<evidence type="ECO:0000313" key="4">
    <source>
        <dbReference type="Proteomes" id="UP001363151"/>
    </source>
</evidence>
<dbReference type="PANTHER" id="PTHR12932">
    <property type="entry name" value="P25 ALPHA-RELATED"/>
    <property type="match status" value="1"/>
</dbReference>